<dbReference type="InterPro" id="IPR000620">
    <property type="entry name" value="EamA_dom"/>
</dbReference>
<feature type="transmembrane region" description="Helical" evidence="7">
    <location>
        <begin position="74"/>
        <end position="96"/>
    </location>
</feature>
<evidence type="ECO:0000313" key="10">
    <source>
        <dbReference type="Proteomes" id="UP000680206"/>
    </source>
</evidence>
<feature type="domain" description="EamA" evidence="8">
    <location>
        <begin position="76"/>
        <end position="213"/>
    </location>
</feature>
<comment type="subcellular location">
    <subcellularLocation>
        <location evidence="1">Membrane</location>
        <topology evidence="1">Multi-pass membrane protein</topology>
    </subcellularLocation>
</comment>
<dbReference type="InterPro" id="IPR050638">
    <property type="entry name" value="AA-Vitamin_Transporters"/>
</dbReference>
<evidence type="ECO:0000313" key="9">
    <source>
        <dbReference type="EMBL" id="MBO2465431.1"/>
    </source>
</evidence>
<keyword evidence="3 7" id="KW-0812">Transmembrane</keyword>
<dbReference type="Pfam" id="PF00892">
    <property type="entry name" value="EamA"/>
    <property type="match status" value="2"/>
</dbReference>
<keyword evidence="5 7" id="KW-0472">Membrane</keyword>
<evidence type="ECO:0000256" key="7">
    <source>
        <dbReference type="SAM" id="Phobius"/>
    </source>
</evidence>
<evidence type="ECO:0000256" key="2">
    <source>
        <dbReference type="ARBA" id="ARBA00007362"/>
    </source>
</evidence>
<feature type="region of interest" description="Disordered" evidence="6">
    <location>
        <begin position="42"/>
        <end position="61"/>
    </location>
</feature>
<feature type="compositionally biased region" description="Basic and acidic residues" evidence="6">
    <location>
        <begin position="42"/>
        <end position="52"/>
    </location>
</feature>
<dbReference type="InterPro" id="IPR037185">
    <property type="entry name" value="EmrE-like"/>
</dbReference>
<dbReference type="SUPFAM" id="SSF103481">
    <property type="entry name" value="Multidrug resistance efflux transporter EmrE"/>
    <property type="match status" value="2"/>
</dbReference>
<keyword evidence="10" id="KW-1185">Reference proteome</keyword>
<feature type="transmembrane region" description="Helical" evidence="7">
    <location>
        <begin position="141"/>
        <end position="161"/>
    </location>
</feature>
<evidence type="ECO:0000256" key="6">
    <source>
        <dbReference type="SAM" id="MobiDB-lite"/>
    </source>
</evidence>
<evidence type="ECO:0000256" key="3">
    <source>
        <dbReference type="ARBA" id="ARBA00022692"/>
    </source>
</evidence>
<feature type="transmembrane region" description="Helical" evidence="7">
    <location>
        <begin position="197"/>
        <end position="215"/>
    </location>
</feature>
<comment type="caution">
    <text evidence="9">The sequence shown here is derived from an EMBL/GenBank/DDBJ whole genome shotgun (WGS) entry which is preliminary data.</text>
</comment>
<name>A0ABS3S8V4_9ACTN</name>
<evidence type="ECO:0000256" key="5">
    <source>
        <dbReference type="ARBA" id="ARBA00023136"/>
    </source>
</evidence>
<dbReference type="PANTHER" id="PTHR32322">
    <property type="entry name" value="INNER MEMBRANE TRANSPORTER"/>
    <property type="match status" value="1"/>
</dbReference>
<evidence type="ECO:0000256" key="4">
    <source>
        <dbReference type="ARBA" id="ARBA00022989"/>
    </source>
</evidence>
<dbReference type="EMBL" id="JAGEPF010000046">
    <property type="protein sequence ID" value="MBO2465431.1"/>
    <property type="molecule type" value="Genomic_DNA"/>
</dbReference>
<organism evidence="9 10">
    <name type="scientific">Actinomadura violacea</name>
    <dbReference type="NCBI Taxonomy" id="2819934"/>
    <lineage>
        <taxon>Bacteria</taxon>
        <taxon>Bacillati</taxon>
        <taxon>Actinomycetota</taxon>
        <taxon>Actinomycetes</taxon>
        <taxon>Streptosporangiales</taxon>
        <taxon>Thermomonosporaceae</taxon>
        <taxon>Actinomadura</taxon>
    </lineage>
</organism>
<proteinExistence type="inferred from homology"/>
<comment type="similarity">
    <text evidence="2">Belongs to the EamA transporter family.</text>
</comment>
<feature type="transmembrane region" description="Helical" evidence="7">
    <location>
        <begin position="167"/>
        <end position="190"/>
    </location>
</feature>
<gene>
    <name evidence="9" type="ORF">J4709_48510</name>
</gene>
<evidence type="ECO:0000259" key="8">
    <source>
        <dbReference type="Pfam" id="PF00892"/>
    </source>
</evidence>
<feature type="transmembrane region" description="Helical" evidence="7">
    <location>
        <begin position="345"/>
        <end position="364"/>
    </location>
</feature>
<protein>
    <submittedName>
        <fullName evidence="9">EamA family transporter</fullName>
    </submittedName>
</protein>
<feature type="domain" description="EamA" evidence="8">
    <location>
        <begin position="225"/>
        <end position="361"/>
    </location>
</feature>
<sequence>MATRQRRCFSSSPAPFPPRASIRSAYRWRLDAFCVFRGGEHGEGVKSPKDLAADAEAPGRGGNSLTGSLSVRRAFAFLAFAGIAWGTTGAAVEVIYRTSDLGPLAISFWRFLAGAVLLLPAWALRPSRRTPRVPGPAGRRVLLLSGTGAGLAVFQTAYFAAVRDTGLAVGTIVTLGAAPVLTAVGGRLFLGERVGRTGVLAVVGALAGLTVLVLGNRPGVVHPAGVAMALLSAAGYAVSNLLGRWTGRHGTGEDAFTLTLSSFLIGAALMLPPAFHEGLLPQGGDFAEAGLLMLYIAAITTALAYPLYFAGVAVLRATTASVMMLLEPVGAAGLAVLFLGERLTAATVVGTVILLGAIAALALAESRLRTQPEKP</sequence>
<reference evidence="9 10" key="1">
    <citation type="submission" date="2021-03" db="EMBL/GenBank/DDBJ databases">
        <title>Actinomadura violae sp. nov., isolated from lichen in Thailand.</title>
        <authorList>
            <person name="Kanchanasin P."/>
            <person name="Saeng-In P."/>
            <person name="Phongsopitanun W."/>
            <person name="Yuki M."/>
            <person name="Kudo T."/>
            <person name="Ohkuma M."/>
            <person name="Tanasupawat S."/>
        </authorList>
    </citation>
    <scope>NUCLEOTIDE SEQUENCE [LARGE SCALE GENOMIC DNA]</scope>
    <source>
        <strain evidence="9 10">LCR2-06</strain>
    </source>
</reference>
<dbReference type="PANTHER" id="PTHR32322:SF2">
    <property type="entry name" value="EAMA DOMAIN-CONTAINING PROTEIN"/>
    <property type="match status" value="1"/>
</dbReference>
<feature type="transmembrane region" description="Helical" evidence="7">
    <location>
        <begin position="322"/>
        <end position="339"/>
    </location>
</feature>
<feature type="transmembrane region" description="Helical" evidence="7">
    <location>
        <begin position="102"/>
        <end position="121"/>
    </location>
</feature>
<feature type="transmembrane region" description="Helical" evidence="7">
    <location>
        <begin position="221"/>
        <end position="243"/>
    </location>
</feature>
<keyword evidence="4 7" id="KW-1133">Transmembrane helix</keyword>
<evidence type="ECO:0000256" key="1">
    <source>
        <dbReference type="ARBA" id="ARBA00004141"/>
    </source>
</evidence>
<feature type="transmembrane region" description="Helical" evidence="7">
    <location>
        <begin position="292"/>
        <end position="315"/>
    </location>
</feature>
<feature type="transmembrane region" description="Helical" evidence="7">
    <location>
        <begin position="255"/>
        <end position="272"/>
    </location>
</feature>
<accession>A0ABS3S8V4</accession>
<dbReference type="Proteomes" id="UP000680206">
    <property type="component" value="Unassembled WGS sequence"/>
</dbReference>